<dbReference type="Gene3D" id="3.20.20.70">
    <property type="entry name" value="Aldolase class I"/>
    <property type="match status" value="1"/>
</dbReference>
<dbReference type="InterPro" id="IPR013785">
    <property type="entry name" value="Aldolase_TIM"/>
</dbReference>
<dbReference type="AlphaFoldDB" id="A0A328TVT3"/>
<accession>A0A328TVT3</accession>
<comment type="caution">
    <text evidence="3">The sequence shown here is derived from an EMBL/GenBank/DDBJ whole genome shotgun (WGS) entry which is preliminary data.</text>
</comment>
<dbReference type="GO" id="GO:0004557">
    <property type="term" value="F:alpha-galactosidase activity"/>
    <property type="evidence" value="ECO:0007669"/>
    <property type="project" value="UniProtKB-ARBA"/>
</dbReference>
<dbReference type="EMBL" id="QLUW01000004">
    <property type="protein sequence ID" value="RAP74440.1"/>
    <property type="molecule type" value="Genomic_DNA"/>
</dbReference>
<dbReference type="InterPro" id="IPR050985">
    <property type="entry name" value="Alpha-glycosidase_related"/>
</dbReference>
<reference evidence="3 4" key="1">
    <citation type="submission" date="2018-06" db="EMBL/GenBank/DDBJ databases">
        <title>Paenibacillus montanisoli sp. nov., isolated from mountain area soil.</title>
        <authorList>
            <person name="Wu M."/>
        </authorList>
    </citation>
    <scope>NUCLEOTIDE SEQUENCE [LARGE SCALE GENOMIC DNA]</scope>
    <source>
        <strain evidence="3 4">RA17</strain>
    </source>
</reference>
<evidence type="ECO:0000313" key="3">
    <source>
        <dbReference type="EMBL" id="RAP74440.1"/>
    </source>
</evidence>
<dbReference type="RefSeq" id="WP_112884229.1">
    <property type="nucleotide sequence ID" value="NZ_QLUW01000004.1"/>
</dbReference>
<dbReference type="PANTHER" id="PTHR43053">
    <property type="entry name" value="GLYCOSIDASE FAMILY 31"/>
    <property type="match status" value="1"/>
</dbReference>
<evidence type="ECO:0000256" key="2">
    <source>
        <dbReference type="ARBA" id="ARBA00023295"/>
    </source>
</evidence>
<dbReference type="OrthoDB" id="9779211at2"/>
<evidence type="ECO:0008006" key="5">
    <source>
        <dbReference type="Google" id="ProtNLM"/>
    </source>
</evidence>
<evidence type="ECO:0000256" key="1">
    <source>
        <dbReference type="ARBA" id="ARBA00022801"/>
    </source>
</evidence>
<keyword evidence="1" id="KW-0378">Hydrolase</keyword>
<keyword evidence="4" id="KW-1185">Reference proteome</keyword>
<dbReference type="Pfam" id="PF02065">
    <property type="entry name" value="Melibiase"/>
    <property type="match status" value="1"/>
</dbReference>
<gene>
    <name evidence="3" type="ORF">DL346_20415</name>
</gene>
<dbReference type="Proteomes" id="UP000249260">
    <property type="component" value="Unassembled WGS sequence"/>
</dbReference>
<dbReference type="SUPFAM" id="SSF51445">
    <property type="entry name" value="(Trans)glycosidases"/>
    <property type="match status" value="1"/>
</dbReference>
<name>A0A328TVT3_9BACL</name>
<proteinExistence type="predicted"/>
<protein>
    <recommendedName>
        <fullName evidence="5">Alpha-galactosidase</fullName>
    </recommendedName>
</protein>
<evidence type="ECO:0000313" key="4">
    <source>
        <dbReference type="Proteomes" id="UP000249260"/>
    </source>
</evidence>
<dbReference type="InterPro" id="IPR017853">
    <property type="entry name" value="GH"/>
</dbReference>
<keyword evidence="2" id="KW-0326">Glycosidase</keyword>
<organism evidence="3 4">
    <name type="scientific">Paenibacillus montanisoli</name>
    <dbReference type="NCBI Taxonomy" id="2081970"/>
    <lineage>
        <taxon>Bacteria</taxon>
        <taxon>Bacillati</taxon>
        <taxon>Bacillota</taxon>
        <taxon>Bacilli</taxon>
        <taxon>Bacillales</taxon>
        <taxon>Paenibacillaceae</taxon>
        <taxon>Paenibacillus</taxon>
    </lineage>
</organism>
<sequence length="695" mass="77853">MQVQLQNRFFRLLTDGETADNGALWGIQLVSTGKTLGIEAPSFEIDGKVRAFAGIRLAHANGPTMISPGVAEHVFAGSDSDGYLLQLTVRVADDNPVLRFKYRISSANADSRLSKTSGKDKLSYMAVSFEEASKVTEVRLSEFNELLHSFVLAEHEVRDSAFENRLCPMGPILVGETSDGHAILTAYEHGSQVPDAYVAYQLEPGGHARLEAVKGNYYTGQPIGGGRQYETIWLQAALIEGDEKTLARHYRSFVLHAMSPNAESRKPYIYYNTWAFQERNKFWNGKTYLDSMKEERILAEIDVAHRMGIEVFVIDTGWYVKTGDWEANRQRFSDGLKSVKEKLDSCGMKLGLWFDPLAAGITSRILQGSESSIISWQGRKNEPREIWETEKSYKMCLVSEYKEVFADELIRLVRELGVTYFKWDAIGQYGCSDPSHHHGTEANSDEERADCYAFSIGRAMSDIVDRLCSVCPEAIVDFDITEGHRYVGLGFLSSGKYFLINNGPYYHNYDIPCPEDKWINIFVYPGAARPWICRTPLTFDKWIPSVLFLTHYLPDDPEDSQIVNVASLILGQNGIWGDLLSVSDSGVHLIGELLSGYKKVRDDITEAYPVIVGSPGGSPEIYEKINRANGRGAIVAFSNEAGTYTYVTESAPSREHWTQEGVSIRYDDRGRAVLELEFTKRGSAKIVYFGIDGLI</sequence>
<dbReference type="PANTHER" id="PTHR43053:SF3">
    <property type="entry name" value="ALPHA-GALACTOSIDASE C-RELATED"/>
    <property type="match status" value="1"/>
</dbReference>